<gene>
    <name evidence="1" type="ORF">THSYN_06480</name>
</gene>
<dbReference type="AlphaFoldDB" id="A0A2K8U4W5"/>
<protein>
    <submittedName>
        <fullName evidence="1">Phosphodiesterase</fullName>
    </submittedName>
</protein>
<evidence type="ECO:0000313" key="2">
    <source>
        <dbReference type="Proteomes" id="UP000232638"/>
    </source>
</evidence>
<dbReference type="SUPFAM" id="SSF53649">
    <property type="entry name" value="Alkaline phosphatase-like"/>
    <property type="match status" value="1"/>
</dbReference>
<dbReference type="InterPro" id="IPR002591">
    <property type="entry name" value="Phosphodiest/P_Trfase"/>
</dbReference>
<dbReference type="RefSeq" id="WP_100918425.1">
    <property type="nucleotide sequence ID" value="NZ_CP020370.1"/>
</dbReference>
<organism evidence="1 2">
    <name type="scientific">Candidatus Thiodictyon syntrophicum</name>
    <dbReference type="NCBI Taxonomy" id="1166950"/>
    <lineage>
        <taxon>Bacteria</taxon>
        <taxon>Pseudomonadati</taxon>
        <taxon>Pseudomonadota</taxon>
        <taxon>Gammaproteobacteria</taxon>
        <taxon>Chromatiales</taxon>
        <taxon>Chromatiaceae</taxon>
        <taxon>Thiodictyon</taxon>
    </lineage>
</organism>
<accession>A0A2K8U4W5</accession>
<reference evidence="1 2" key="1">
    <citation type="submission" date="2017-03" db="EMBL/GenBank/DDBJ databases">
        <title>Complete genome sequence of Candidatus 'Thiodictyon syntrophicum' sp. nov. strain Cad16T, a photolithoautotroph purple sulfur bacterium isolated from an alpine meromictic lake.</title>
        <authorList>
            <person name="Luedin S.M."/>
            <person name="Pothier J.F."/>
            <person name="Danza F."/>
            <person name="Storelli N."/>
            <person name="Wittwer M."/>
            <person name="Tonolla M."/>
        </authorList>
    </citation>
    <scope>NUCLEOTIDE SEQUENCE [LARGE SCALE GENOMIC DNA]</scope>
    <source>
        <strain evidence="1 2">Cad16T</strain>
    </source>
</reference>
<sequence>MTPDAPPVPTPALKPDYQGGGIVNLMASIIRARGGRSDYPQSTLIPAAEMARATNIVLLVIDGLGADWLAERSPAGLLSRHRVGTLTTVFPSTTATAITSFLTGDGPLQHGLTGWYTWFSELACVMTVLPGVPRYGGVPYRKAGIDPLRLFGHQSIFARIRTRALVVSPSRIARSDYNLAHVGPAQVVPYADLHDLFRQTTRALRRDRVPKYVYCYWPELDSIGHHQGMGSAAAAAHLRALEQAITDFLVAAAGTDTLVLVTADHGQVDTGPADLIDLADHPALADCLALPLCGEPRAAFCYLRAGREDRFLDYCAGPLGALVEVRPSRDLVDAGWFGTGRPHPRFSDRIGDYCLLPQGHRIVRQSLPFEEPKTLIGQHGGLSRTELLVPLCAMRV</sequence>
<dbReference type="EMBL" id="CP020370">
    <property type="protein sequence ID" value="AUB80633.1"/>
    <property type="molecule type" value="Genomic_DNA"/>
</dbReference>
<dbReference type="Proteomes" id="UP000232638">
    <property type="component" value="Chromosome"/>
</dbReference>
<dbReference type="KEGG" id="tsy:THSYN_06480"/>
<dbReference type="Pfam" id="PF01663">
    <property type="entry name" value="Phosphodiest"/>
    <property type="match status" value="1"/>
</dbReference>
<dbReference type="OrthoDB" id="502398at2"/>
<dbReference type="InterPro" id="IPR017850">
    <property type="entry name" value="Alkaline_phosphatase_core_sf"/>
</dbReference>
<name>A0A2K8U4W5_9GAMM</name>
<keyword evidence="2" id="KW-1185">Reference proteome</keyword>
<proteinExistence type="predicted"/>
<evidence type="ECO:0000313" key="1">
    <source>
        <dbReference type="EMBL" id="AUB80633.1"/>
    </source>
</evidence>
<dbReference type="Gene3D" id="3.40.720.10">
    <property type="entry name" value="Alkaline Phosphatase, subunit A"/>
    <property type="match status" value="1"/>
</dbReference>